<evidence type="ECO:0000313" key="2">
    <source>
        <dbReference type="Proteomes" id="UP000231742"/>
    </source>
</evidence>
<name>A0A2M9D863_9MICO</name>
<dbReference type="AlphaFoldDB" id="A0A2M9D863"/>
<dbReference type="InterPro" id="IPR009693">
    <property type="entry name" value="Glucitol_operon_activator"/>
</dbReference>
<protein>
    <submittedName>
        <fullName evidence="1">DNA-binding transcriptional regulator of glucitol operon</fullName>
    </submittedName>
</protein>
<gene>
    <name evidence="1" type="ORF">CLV85_0861</name>
</gene>
<sequence>MDTGFALLLIAALVLSVVFSLLQQRTYSRATKRLGTSFIGAKDHFLVSGRGKHFLRGAIVLLVVDASTSRIVAAEAMVGSTVLARFKPRPELIGDLDTATLRTKEKMMTAAVDYATKQYWVTYKRNVAAAARK</sequence>
<dbReference type="RefSeq" id="WP_100388343.1">
    <property type="nucleotide sequence ID" value="NZ_BMZU01000001.1"/>
</dbReference>
<dbReference type="EMBL" id="PGFH01000001">
    <property type="protein sequence ID" value="PJJ81683.1"/>
    <property type="molecule type" value="Genomic_DNA"/>
</dbReference>
<evidence type="ECO:0000313" key="1">
    <source>
        <dbReference type="EMBL" id="PJJ81683.1"/>
    </source>
</evidence>
<keyword evidence="2" id="KW-1185">Reference proteome</keyword>
<proteinExistence type="predicted"/>
<keyword evidence="1" id="KW-0238">DNA-binding</keyword>
<dbReference type="OrthoDB" id="158741at2"/>
<dbReference type="Proteomes" id="UP000231742">
    <property type="component" value="Unassembled WGS sequence"/>
</dbReference>
<reference evidence="1 2" key="1">
    <citation type="submission" date="2017-11" db="EMBL/GenBank/DDBJ databases">
        <title>Genomic Encyclopedia of Archaeal and Bacterial Type Strains, Phase II (KMG-II): From Individual Species to Whole Genera.</title>
        <authorList>
            <person name="Goeker M."/>
        </authorList>
    </citation>
    <scope>NUCLEOTIDE SEQUENCE [LARGE SCALE GENOMIC DNA]</scope>
    <source>
        <strain evidence="1 2">DSM 16400</strain>
    </source>
</reference>
<comment type="caution">
    <text evidence="1">The sequence shown here is derived from an EMBL/GenBank/DDBJ whole genome shotgun (WGS) entry which is preliminary data.</text>
</comment>
<dbReference type="Pfam" id="PF06923">
    <property type="entry name" value="GutM"/>
    <property type="match status" value="1"/>
</dbReference>
<accession>A0A2M9D863</accession>
<organism evidence="1 2">
    <name type="scientific">Salinibacterium amurskyense</name>
    <dbReference type="NCBI Taxonomy" id="205941"/>
    <lineage>
        <taxon>Bacteria</taxon>
        <taxon>Bacillati</taxon>
        <taxon>Actinomycetota</taxon>
        <taxon>Actinomycetes</taxon>
        <taxon>Micrococcales</taxon>
        <taxon>Microbacteriaceae</taxon>
        <taxon>Salinibacterium</taxon>
    </lineage>
</organism>
<dbReference type="GO" id="GO:0003677">
    <property type="term" value="F:DNA binding"/>
    <property type="evidence" value="ECO:0007669"/>
    <property type="project" value="UniProtKB-KW"/>
</dbReference>